<evidence type="ECO:0000313" key="1">
    <source>
        <dbReference type="EMBL" id="GFE55584.1"/>
    </source>
</evidence>
<sequence length="150" mass="16605">MERNTGVFKRTIKAMGILAIVAGFGGNVFASGTNGSNQITHSCGGDTPCPQKKSFMARLRDMVKSEPETPYDTLANYEVPDDITGDARKEAVKAQRTRLRKQLPLYLRVGVSDKEEEEIPQDYLNHIKFYLSLPPTSRQILATSMGTPIV</sequence>
<reference evidence="1" key="1">
    <citation type="submission" date="2019-12" db="EMBL/GenBank/DDBJ databases">
        <title>Genome sequence of Babesia ovis.</title>
        <authorList>
            <person name="Yamagishi J."/>
            <person name="Sevinc F."/>
            <person name="Xuan X."/>
        </authorList>
    </citation>
    <scope>NUCLEOTIDE SEQUENCE</scope>
    <source>
        <strain evidence="1">Selcuk</strain>
    </source>
</reference>
<dbReference type="Proteomes" id="UP001057455">
    <property type="component" value="Unassembled WGS sequence"/>
</dbReference>
<comment type="caution">
    <text evidence="1">The sequence shown here is derived from an EMBL/GenBank/DDBJ whole genome shotgun (WGS) entry which is preliminary data.</text>
</comment>
<proteinExistence type="predicted"/>
<organism evidence="1 2">
    <name type="scientific">Babesia ovis</name>
    <dbReference type="NCBI Taxonomy" id="5869"/>
    <lineage>
        <taxon>Eukaryota</taxon>
        <taxon>Sar</taxon>
        <taxon>Alveolata</taxon>
        <taxon>Apicomplexa</taxon>
        <taxon>Aconoidasida</taxon>
        <taxon>Piroplasmida</taxon>
        <taxon>Babesiidae</taxon>
        <taxon>Babesia</taxon>
    </lineage>
</organism>
<gene>
    <name evidence="1" type="ORF">BaOVIS_029880</name>
</gene>
<dbReference type="AlphaFoldDB" id="A0A9W5TF27"/>
<name>A0A9W5TF27_BABOV</name>
<dbReference type="EMBL" id="BLIY01000022">
    <property type="protein sequence ID" value="GFE55584.1"/>
    <property type="molecule type" value="Genomic_DNA"/>
</dbReference>
<evidence type="ECO:0000313" key="2">
    <source>
        <dbReference type="Proteomes" id="UP001057455"/>
    </source>
</evidence>
<accession>A0A9W5TF27</accession>
<keyword evidence="2" id="KW-1185">Reference proteome</keyword>
<protein>
    <submittedName>
        <fullName evidence="1">Kinesin heavy chain, putative</fullName>
    </submittedName>
</protein>